<sequence length="179" mass="20032">MSSKTLDKAMRSKLIEEGLRFLQSPQPFDGSDSEYEGFLRKLVSCLWADGDELYRAGDAATAQRQYGEALDVVEYMEKEGLRCPNSVNECLHVNRAACHLRHGLVSKALEDCALALKLNEKNAHACYHRARALRATGSVREAYDSVVICSKLMPQNQQVIALMQELAQALGLRLRKAYI</sequence>
<dbReference type="AlphaFoldDB" id="S4RVV4"/>
<evidence type="ECO:0000313" key="1">
    <source>
        <dbReference type="Ensembl" id="ENSPMAP00000009344.1"/>
    </source>
</evidence>
<proteinExistence type="predicted"/>
<dbReference type="InterPro" id="IPR039691">
    <property type="entry name" value="ZC3H7A/B"/>
</dbReference>
<dbReference type="Ensembl" id="ENSPMAT00000009384.1">
    <property type="protein sequence ID" value="ENSPMAP00000009344.1"/>
    <property type="gene ID" value="ENSPMAG00000008490.1"/>
</dbReference>
<organism evidence="1">
    <name type="scientific">Petromyzon marinus</name>
    <name type="common">Sea lamprey</name>
    <dbReference type="NCBI Taxonomy" id="7757"/>
    <lineage>
        <taxon>Eukaryota</taxon>
        <taxon>Metazoa</taxon>
        <taxon>Chordata</taxon>
        <taxon>Craniata</taxon>
        <taxon>Vertebrata</taxon>
        <taxon>Cyclostomata</taxon>
        <taxon>Hyperoartia</taxon>
        <taxon>Petromyzontiformes</taxon>
        <taxon>Petromyzontidae</taxon>
        <taxon>Petromyzon</taxon>
    </lineage>
</organism>
<protein>
    <submittedName>
        <fullName evidence="1">Uncharacterized protein</fullName>
    </submittedName>
</protein>
<dbReference type="HOGENOM" id="CLU_123400_0_0_1"/>
<dbReference type="PANTHER" id="PTHR14928">
    <property type="entry name" value="MICRO-RNA BINDING ZINC FINGER CCCH DOMAIN-CONTAINING PROTEIN 7"/>
    <property type="match status" value="1"/>
</dbReference>
<dbReference type="SUPFAM" id="SSF48452">
    <property type="entry name" value="TPR-like"/>
    <property type="match status" value="1"/>
</dbReference>
<dbReference type="GO" id="GO:0035196">
    <property type="term" value="P:miRNA processing"/>
    <property type="evidence" value="ECO:0007669"/>
    <property type="project" value="TreeGrafter"/>
</dbReference>
<dbReference type="InterPro" id="IPR011990">
    <property type="entry name" value="TPR-like_helical_dom_sf"/>
</dbReference>
<reference evidence="1" key="2">
    <citation type="submission" date="2025-09" db="UniProtKB">
        <authorList>
            <consortium name="Ensembl"/>
        </authorList>
    </citation>
    <scope>IDENTIFICATION</scope>
</reference>
<dbReference type="GO" id="GO:0035198">
    <property type="term" value="F:miRNA binding"/>
    <property type="evidence" value="ECO:0007669"/>
    <property type="project" value="InterPro"/>
</dbReference>
<dbReference type="InterPro" id="IPR019734">
    <property type="entry name" value="TPR_rpt"/>
</dbReference>
<dbReference type="PANTHER" id="PTHR14928:SF16">
    <property type="entry name" value="C3H1-TYPE DOMAIN-CONTAINING PROTEIN"/>
    <property type="match status" value="1"/>
</dbReference>
<dbReference type="Gene3D" id="1.25.40.10">
    <property type="entry name" value="Tetratricopeptide repeat domain"/>
    <property type="match status" value="1"/>
</dbReference>
<reference evidence="1" key="1">
    <citation type="submission" date="2025-08" db="UniProtKB">
        <authorList>
            <consortium name="Ensembl"/>
        </authorList>
    </citation>
    <scope>IDENTIFICATION</scope>
</reference>
<accession>S4RVV4</accession>
<dbReference type="SMART" id="SM00028">
    <property type="entry name" value="TPR"/>
    <property type="match status" value="2"/>
</dbReference>
<dbReference type="GeneTree" id="ENSGT00390000018542"/>
<name>S4RVV4_PETMA</name>